<dbReference type="SUPFAM" id="SSF56436">
    <property type="entry name" value="C-type lectin-like"/>
    <property type="match status" value="1"/>
</dbReference>
<feature type="domain" description="Sulfatase-modifying factor enzyme-like" evidence="3">
    <location>
        <begin position="87"/>
        <end position="393"/>
    </location>
</feature>
<accession>A0ABT8RDJ6</accession>
<feature type="chain" id="PRO_5046823817" evidence="2">
    <location>
        <begin position="22"/>
        <end position="394"/>
    </location>
</feature>
<evidence type="ECO:0000313" key="5">
    <source>
        <dbReference type="Proteomes" id="UP001168528"/>
    </source>
</evidence>
<protein>
    <submittedName>
        <fullName evidence="4">Formylglycine-generating enzyme family protein</fullName>
    </submittedName>
</protein>
<dbReference type="RefSeq" id="WP_302040974.1">
    <property type="nucleotide sequence ID" value="NZ_JAUKPO010000026.1"/>
</dbReference>
<dbReference type="Proteomes" id="UP001168528">
    <property type="component" value="Unassembled WGS sequence"/>
</dbReference>
<sequence length="394" mass="43808">MKQGLKFLYHVLPAYSLLLLAACQSGQKTETAEAEKNTASLVATTANDTLSCHSTIPSRFPLQQTTAQTVSVANDKAGSANGEDSPKGMVWIPAGSFQMGADSKDARKDEFPKHKVSVDGFWMDEHEVTNAQFAEFVKATGYQTTAERKPDWEELKKQLPPGTPKPSEDVLVASSLVFTAPSQPVALNNVAQWWSWVAGADWRHPEGPHSSIKGKEQHPVVHISWDDAVAYAKWAGKRLPTEAEWEWAARGGKENTVYPWGNEGVEVGSFKANTWQGRFPDQNTVKDQFYTTAPVKTFKPNNFGLYDMAGNVWEWCSDYYRADYYQTVNKPDGVKNPKGPAQSYDPEEPTVPKRVQRGGSYLCHDSYCSSYRNSARMKSSPDTGLSHTGFRCVY</sequence>
<dbReference type="InterPro" id="IPR005532">
    <property type="entry name" value="SUMF_dom"/>
</dbReference>
<proteinExistence type="predicted"/>
<dbReference type="PANTHER" id="PTHR23150">
    <property type="entry name" value="SULFATASE MODIFYING FACTOR 1, 2"/>
    <property type="match status" value="1"/>
</dbReference>
<evidence type="ECO:0000313" key="4">
    <source>
        <dbReference type="EMBL" id="MDO1450172.1"/>
    </source>
</evidence>
<dbReference type="InterPro" id="IPR051043">
    <property type="entry name" value="Sulfatase_Mod_Factor_Kinase"/>
</dbReference>
<dbReference type="Pfam" id="PF03781">
    <property type="entry name" value="FGE-sulfatase"/>
    <property type="match status" value="1"/>
</dbReference>
<organism evidence="4 5">
    <name type="scientific">Rhodocytophaga aerolata</name>
    <dbReference type="NCBI Taxonomy" id="455078"/>
    <lineage>
        <taxon>Bacteria</taxon>
        <taxon>Pseudomonadati</taxon>
        <taxon>Bacteroidota</taxon>
        <taxon>Cytophagia</taxon>
        <taxon>Cytophagales</taxon>
        <taxon>Rhodocytophagaceae</taxon>
        <taxon>Rhodocytophaga</taxon>
    </lineage>
</organism>
<dbReference type="PANTHER" id="PTHR23150:SF19">
    <property type="entry name" value="FORMYLGLYCINE-GENERATING ENZYME"/>
    <property type="match status" value="1"/>
</dbReference>
<evidence type="ECO:0000256" key="1">
    <source>
        <dbReference type="SAM" id="MobiDB-lite"/>
    </source>
</evidence>
<dbReference type="InterPro" id="IPR016187">
    <property type="entry name" value="CTDL_fold"/>
</dbReference>
<dbReference type="PROSITE" id="PS51257">
    <property type="entry name" value="PROKAR_LIPOPROTEIN"/>
    <property type="match status" value="1"/>
</dbReference>
<evidence type="ECO:0000259" key="3">
    <source>
        <dbReference type="Pfam" id="PF03781"/>
    </source>
</evidence>
<feature type="signal peptide" evidence="2">
    <location>
        <begin position="1"/>
        <end position="21"/>
    </location>
</feature>
<name>A0ABT8RDJ6_9BACT</name>
<dbReference type="EMBL" id="JAUKPO010000026">
    <property type="protein sequence ID" value="MDO1450172.1"/>
    <property type="molecule type" value="Genomic_DNA"/>
</dbReference>
<dbReference type="Gene3D" id="3.90.1580.10">
    <property type="entry name" value="paralog of FGE (formylglycine-generating enzyme)"/>
    <property type="match status" value="1"/>
</dbReference>
<evidence type="ECO:0000256" key="2">
    <source>
        <dbReference type="SAM" id="SignalP"/>
    </source>
</evidence>
<dbReference type="InterPro" id="IPR042095">
    <property type="entry name" value="SUMF_sf"/>
</dbReference>
<keyword evidence="5" id="KW-1185">Reference proteome</keyword>
<gene>
    <name evidence="4" type="ORF">Q0590_28080</name>
</gene>
<keyword evidence="2" id="KW-0732">Signal</keyword>
<comment type="caution">
    <text evidence="4">The sequence shown here is derived from an EMBL/GenBank/DDBJ whole genome shotgun (WGS) entry which is preliminary data.</text>
</comment>
<feature type="region of interest" description="Disordered" evidence="1">
    <location>
        <begin position="331"/>
        <end position="355"/>
    </location>
</feature>
<reference evidence="4" key="1">
    <citation type="submission" date="2023-07" db="EMBL/GenBank/DDBJ databases">
        <title>The genome sequence of Rhodocytophaga aerolata KACC 12507.</title>
        <authorList>
            <person name="Zhang X."/>
        </authorList>
    </citation>
    <scope>NUCLEOTIDE SEQUENCE</scope>
    <source>
        <strain evidence="4">KACC 12507</strain>
    </source>
</reference>